<evidence type="ECO:0000256" key="1">
    <source>
        <dbReference type="ARBA" id="ARBA00004123"/>
    </source>
</evidence>
<dbReference type="GO" id="GO:0005634">
    <property type="term" value="C:nucleus"/>
    <property type="evidence" value="ECO:0007669"/>
    <property type="project" value="UniProtKB-SubCell"/>
</dbReference>
<sequence length="872" mass="96631">MSAENSAEAPSSSIRKLGLSCAECRRSKLKCDRVFPCQSCIRRGCAGICPEGSLTATKGNKVLMAHAQRLQEEVKGLNARCQELEKELARAKGEDEDLGPRTDRDLSAPLDTVSEGFGSLSIGVDGQAMYHGETSSSEYFQDLLSSNDDSYRSVNTLIDLPPDMIDLMNAFPFGVRDSPYSKGMFLDYIPDFRKAHRLADLYFINIGWWSRYEPITREDFRTSVLDVIYGPNEEKSVDTAHAHRLSLFFIVLANGCLFHEDPGTVPYGKIYEALARASFSLGSILSEASVATVQTLFLLVRFIYSADRDRNEERWLLTGLNCRIAHMIGLQRDSANWNLPAEEIQRRRRCFWELFVWDAVLSTAGRPGLLFNTAIASFPTISILIWGPAMQSPEIGYHLWKIKYSASVLAASHAFIFTPRTPPYKSLLELDKKIRSFPVPNHLRSPVRNNDTTRSWNVDPSRAMTQYLAVCLRESSPCTSTIECSKLTILLDLLYIHRSYFALALKQQPDNPLQHAFAASVLATYRSATRLIASLRSVYNVHPRMTSTVWYFWSGVFSSCIVLGALVVESPKCTLALDALRELQAAIPFYDEGSRACRSHTTVPILRKLLDRAMTAYSGGSGTASESSTEVDEFRVLGGHKAVLRNTTSSSAGSAPSTVAGSPASRILDDSDDGNSLNGQHNGAMEILHAYYGAIGMQPTPPPQLDYSRSYGSYDSGVARSTYGDPFSTTEISPPSMPNAAPLPYGRPSMAPPTSMLAPEAGSSHVRREQQQHHVYHEYSQGHSQGQQWGISPMHHQASGHHLSAEYRGQTHQNPSGYADSNQPMYGYSAQLVDPTQGYAQAAQRPGHGVPIVERTQEEIWRDFMMGYQQSS</sequence>
<dbReference type="CDD" id="cd12148">
    <property type="entry name" value="fungal_TF_MHR"/>
    <property type="match status" value="1"/>
</dbReference>
<keyword evidence="2" id="KW-0479">Metal-binding</keyword>
<feature type="compositionally biased region" description="Low complexity" evidence="5">
    <location>
        <begin position="647"/>
        <end position="665"/>
    </location>
</feature>
<evidence type="ECO:0000313" key="8">
    <source>
        <dbReference type="Proteomes" id="UP000298030"/>
    </source>
</evidence>
<feature type="compositionally biased region" description="Polar residues" evidence="5">
    <location>
        <begin position="781"/>
        <end position="790"/>
    </location>
</feature>
<dbReference type="InterPro" id="IPR036864">
    <property type="entry name" value="Zn2-C6_fun-type_DNA-bd_sf"/>
</dbReference>
<dbReference type="PANTHER" id="PTHR31001:SF56">
    <property type="entry name" value="ZN(2)-C6 FUNGAL-TYPE DOMAIN-CONTAINING PROTEIN"/>
    <property type="match status" value="1"/>
</dbReference>
<dbReference type="SUPFAM" id="SSF57701">
    <property type="entry name" value="Zn2/Cys6 DNA-binding domain"/>
    <property type="match status" value="1"/>
</dbReference>
<evidence type="ECO:0000256" key="5">
    <source>
        <dbReference type="SAM" id="MobiDB-lite"/>
    </source>
</evidence>
<dbReference type="Proteomes" id="UP000298030">
    <property type="component" value="Unassembled WGS sequence"/>
</dbReference>
<comment type="caution">
    <text evidence="7">The sequence shown here is derived from an EMBL/GenBank/DDBJ whole genome shotgun (WGS) entry which is preliminary data.</text>
</comment>
<organism evidence="7 8">
    <name type="scientific">Coprinellus micaceus</name>
    <name type="common">Glistening ink-cap mushroom</name>
    <name type="synonym">Coprinus micaceus</name>
    <dbReference type="NCBI Taxonomy" id="71717"/>
    <lineage>
        <taxon>Eukaryota</taxon>
        <taxon>Fungi</taxon>
        <taxon>Dikarya</taxon>
        <taxon>Basidiomycota</taxon>
        <taxon>Agaricomycotina</taxon>
        <taxon>Agaricomycetes</taxon>
        <taxon>Agaricomycetidae</taxon>
        <taxon>Agaricales</taxon>
        <taxon>Agaricineae</taxon>
        <taxon>Psathyrellaceae</taxon>
        <taxon>Coprinellus</taxon>
    </lineage>
</organism>
<feature type="domain" description="Zn(2)-C6 fungal-type" evidence="6">
    <location>
        <begin position="20"/>
        <end position="49"/>
    </location>
</feature>
<dbReference type="EMBL" id="QPFP01000102">
    <property type="protein sequence ID" value="TEB21796.1"/>
    <property type="molecule type" value="Genomic_DNA"/>
</dbReference>
<feature type="region of interest" description="Disordered" evidence="5">
    <location>
        <begin position="645"/>
        <end position="681"/>
    </location>
</feature>
<dbReference type="Gene3D" id="4.10.240.10">
    <property type="entry name" value="Zn(2)-C6 fungal-type DNA-binding domain"/>
    <property type="match status" value="1"/>
</dbReference>
<dbReference type="PROSITE" id="PS00463">
    <property type="entry name" value="ZN2_CY6_FUNGAL_1"/>
    <property type="match status" value="1"/>
</dbReference>
<evidence type="ECO:0000256" key="3">
    <source>
        <dbReference type="ARBA" id="ARBA00023242"/>
    </source>
</evidence>
<evidence type="ECO:0000256" key="2">
    <source>
        <dbReference type="ARBA" id="ARBA00022723"/>
    </source>
</evidence>
<dbReference type="InterPro" id="IPR001138">
    <property type="entry name" value="Zn2Cys6_DnaBD"/>
</dbReference>
<dbReference type="SMART" id="SM00066">
    <property type="entry name" value="GAL4"/>
    <property type="match status" value="1"/>
</dbReference>
<dbReference type="InterPro" id="IPR050613">
    <property type="entry name" value="Sec_Metabolite_Reg"/>
</dbReference>
<reference evidence="7 8" key="1">
    <citation type="journal article" date="2019" name="Nat. Ecol. Evol.">
        <title>Megaphylogeny resolves global patterns of mushroom evolution.</title>
        <authorList>
            <person name="Varga T."/>
            <person name="Krizsan K."/>
            <person name="Foldi C."/>
            <person name="Dima B."/>
            <person name="Sanchez-Garcia M."/>
            <person name="Sanchez-Ramirez S."/>
            <person name="Szollosi G.J."/>
            <person name="Szarkandi J.G."/>
            <person name="Papp V."/>
            <person name="Albert L."/>
            <person name="Andreopoulos W."/>
            <person name="Angelini C."/>
            <person name="Antonin V."/>
            <person name="Barry K.W."/>
            <person name="Bougher N.L."/>
            <person name="Buchanan P."/>
            <person name="Buyck B."/>
            <person name="Bense V."/>
            <person name="Catcheside P."/>
            <person name="Chovatia M."/>
            <person name="Cooper J."/>
            <person name="Damon W."/>
            <person name="Desjardin D."/>
            <person name="Finy P."/>
            <person name="Geml J."/>
            <person name="Haridas S."/>
            <person name="Hughes K."/>
            <person name="Justo A."/>
            <person name="Karasinski D."/>
            <person name="Kautmanova I."/>
            <person name="Kiss B."/>
            <person name="Kocsube S."/>
            <person name="Kotiranta H."/>
            <person name="LaButti K.M."/>
            <person name="Lechner B.E."/>
            <person name="Liimatainen K."/>
            <person name="Lipzen A."/>
            <person name="Lukacs Z."/>
            <person name="Mihaltcheva S."/>
            <person name="Morgado L.N."/>
            <person name="Niskanen T."/>
            <person name="Noordeloos M.E."/>
            <person name="Ohm R.A."/>
            <person name="Ortiz-Santana B."/>
            <person name="Ovrebo C."/>
            <person name="Racz N."/>
            <person name="Riley R."/>
            <person name="Savchenko A."/>
            <person name="Shiryaev A."/>
            <person name="Soop K."/>
            <person name="Spirin V."/>
            <person name="Szebenyi C."/>
            <person name="Tomsovsky M."/>
            <person name="Tulloss R.E."/>
            <person name="Uehling J."/>
            <person name="Grigoriev I.V."/>
            <person name="Vagvolgyi C."/>
            <person name="Papp T."/>
            <person name="Martin F.M."/>
            <person name="Miettinen O."/>
            <person name="Hibbett D.S."/>
            <person name="Nagy L.G."/>
        </authorList>
    </citation>
    <scope>NUCLEOTIDE SEQUENCE [LARGE SCALE GENOMIC DNA]</scope>
    <source>
        <strain evidence="7 8">FP101781</strain>
    </source>
</reference>
<name>A0A4Y7SIU6_COPMI</name>
<dbReference type="GO" id="GO:0006351">
    <property type="term" value="P:DNA-templated transcription"/>
    <property type="evidence" value="ECO:0007669"/>
    <property type="project" value="InterPro"/>
</dbReference>
<dbReference type="Pfam" id="PF04082">
    <property type="entry name" value="Fungal_trans"/>
    <property type="match status" value="1"/>
</dbReference>
<dbReference type="GO" id="GO:0000981">
    <property type="term" value="F:DNA-binding transcription factor activity, RNA polymerase II-specific"/>
    <property type="evidence" value="ECO:0007669"/>
    <property type="project" value="InterPro"/>
</dbReference>
<dbReference type="GO" id="GO:0003677">
    <property type="term" value="F:DNA binding"/>
    <property type="evidence" value="ECO:0007669"/>
    <property type="project" value="InterPro"/>
</dbReference>
<feature type="coiled-coil region" evidence="4">
    <location>
        <begin position="60"/>
        <end position="94"/>
    </location>
</feature>
<dbReference type="Pfam" id="PF00172">
    <property type="entry name" value="Zn_clus"/>
    <property type="match status" value="1"/>
</dbReference>
<evidence type="ECO:0000256" key="4">
    <source>
        <dbReference type="SAM" id="Coils"/>
    </source>
</evidence>
<accession>A0A4Y7SIU6</accession>
<protein>
    <recommendedName>
        <fullName evidence="6">Zn(2)-C6 fungal-type domain-containing protein</fullName>
    </recommendedName>
</protein>
<dbReference type="InterPro" id="IPR007219">
    <property type="entry name" value="XnlR_reg_dom"/>
</dbReference>
<dbReference type="GO" id="GO:0008270">
    <property type="term" value="F:zinc ion binding"/>
    <property type="evidence" value="ECO:0007669"/>
    <property type="project" value="InterPro"/>
</dbReference>
<dbReference type="OrthoDB" id="424974at2759"/>
<dbReference type="AlphaFoldDB" id="A0A4Y7SIU6"/>
<dbReference type="PROSITE" id="PS50048">
    <property type="entry name" value="ZN2_CY6_FUNGAL_2"/>
    <property type="match status" value="1"/>
</dbReference>
<dbReference type="STRING" id="71717.A0A4Y7SIU6"/>
<proteinExistence type="predicted"/>
<comment type="subcellular location">
    <subcellularLocation>
        <location evidence="1">Nucleus</location>
    </subcellularLocation>
</comment>
<dbReference type="PANTHER" id="PTHR31001">
    <property type="entry name" value="UNCHARACTERIZED TRANSCRIPTIONAL REGULATORY PROTEIN"/>
    <property type="match status" value="1"/>
</dbReference>
<keyword evidence="3" id="KW-0539">Nucleus</keyword>
<dbReference type="CDD" id="cd00067">
    <property type="entry name" value="GAL4"/>
    <property type="match status" value="1"/>
</dbReference>
<keyword evidence="8" id="KW-1185">Reference proteome</keyword>
<keyword evidence="4" id="KW-0175">Coiled coil</keyword>
<evidence type="ECO:0000259" key="6">
    <source>
        <dbReference type="PROSITE" id="PS50048"/>
    </source>
</evidence>
<feature type="region of interest" description="Disordered" evidence="5">
    <location>
        <begin position="771"/>
        <end position="803"/>
    </location>
</feature>
<gene>
    <name evidence="7" type="ORF">FA13DRAFT_89953</name>
</gene>
<evidence type="ECO:0000313" key="7">
    <source>
        <dbReference type="EMBL" id="TEB21796.1"/>
    </source>
</evidence>